<keyword evidence="3" id="KW-1133">Transmembrane helix</keyword>
<evidence type="ECO:0000256" key="4">
    <source>
        <dbReference type="ARBA" id="ARBA00023136"/>
    </source>
</evidence>
<evidence type="ECO:0000259" key="5">
    <source>
        <dbReference type="PROSITE" id="PS52015"/>
    </source>
</evidence>
<dbReference type="AlphaFoldDB" id="A0A4Q0T5K6"/>
<dbReference type="InterPro" id="IPR037682">
    <property type="entry name" value="TonB_C"/>
</dbReference>
<keyword evidence="2" id="KW-0812">Transmembrane</keyword>
<feature type="domain" description="TonB C-terminal" evidence="5">
    <location>
        <begin position="1"/>
        <end position="66"/>
    </location>
</feature>
<dbReference type="Pfam" id="PF03544">
    <property type="entry name" value="TonB_C"/>
    <property type="match status" value="1"/>
</dbReference>
<dbReference type="NCBIfam" id="TIGR01352">
    <property type="entry name" value="tonB_Cterm"/>
    <property type="match status" value="1"/>
</dbReference>
<keyword evidence="7" id="KW-1185">Reference proteome</keyword>
<name>A0A4Q0T5K6_9BACT</name>
<evidence type="ECO:0000256" key="1">
    <source>
        <dbReference type="ARBA" id="ARBA00004167"/>
    </source>
</evidence>
<dbReference type="GO" id="GO:0016020">
    <property type="term" value="C:membrane"/>
    <property type="evidence" value="ECO:0007669"/>
    <property type="project" value="UniProtKB-SubCell"/>
</dbReference>
<dbReference type="Proteomes" id="UP000289437">
    <property type="component" value="Unassembled WGS sequence"/>
</dbReference>
<evidence type="ECO:0000256" key="2">
    <source>
        <dbReference type="ARBA" id="ARBA00022692"/>
    </source>
</evidence>
<keyword evidence="4" id="KW-0472">Membrane</keyword>
<comment type="caution">
    <text evidence="6">The sequence shown here is derived from an EMBL/GenBank/DDBJ whole genome shotgun (WGS) entry which is preliminary data.</text>
</comment>
<dbReference type="Gene3D" id="3.30.2420.10">
    <property type="entry name" value="TonB"/>
    <property type="match status" value="1"/>
</dbReference>
<dbReference type="InterPro" id="IPR006260">
    <property type="entry name" value="TonB/TolA_C"/>
</dbReference>
<evidence type="ECO:0000313" key="7">
    <source>
        <dbReference type="Proteomes" id="UP000289437"/>
    </source>
</evidence>
<dbReference type="GO" id="GO:0055085">
    <property type="term" value="P:transmembrane transport"/>
    <property type="evidence" value="ECO:0007669"/>
    <property type="project" value="InterPro"/>
</dbReference>
<dbReference type="EMBL" id="RDSM01000001">
    <property type="protein sequence ID" value="RXH56861.1"/>
    <property type="molecule type" value="Genomic_DNA"/>
</dbReference>
<reference evidence="6 7" key="1">
    <citation type="submission" date="2018-11" db="EMBL/GenBank/DDBJ databases">
        <authorList>
            <person name="Mardanov A.V."/>
            <person name="Ravin N.V."/>
            <person name="Dedysh S.N."/>
        </authorList>
    </citation>
    <scope>NUCLEOTIDE SEQUENCE [LARGE SCALE GENOMIC DNA]</scope>
    <source>
        <strain evidence="6 7">AF10</strain>
    </source>
</reference>
<gene>
    <name evidence="6" type="ORF">GRAN_0171</name>
</gene>
<reference evidence="7" key="2">
    <citation type="submission" date="2019-02" db="EMBL/GenBank/DDBJ databases">
        <title>Granulicella sibirica sp. nov., a psychrotolerant acidobacterium isolated from an organic soil layer in forested tundra, West Siberia.</title>
        <authorList>
            <person name="Oshkin I.Y."/>
            <person name="Kulichevskaya I.S."/>
            <person name="Rijpstra W.I.C."/>
            <person name="Sinninghe Damste J.S."/>
            <person name="Rakitin A.L."/>
            <person name="Ravin N.V."/>
            <person name="Dedysh S.N."/>
        </authorList>
    </citation>
    <scope>NUCLEOTIDE SEQUENCE [LARGE SCALE GENOMIC DNA]</scope>
    <source>
        <strain evidence="7">AF10</strain>
    </source>
</reference>
<evidence type="ECO:0000313" key="6">
    <source>
        <dbReference type="EMBL" id="RXH56861.1"/>
    </source>
</evidence>
<proteinExistence type="predicted"/>
<organism evidence="6 7">
    <name type="scientific">Granulicella sibirica</name>
    <dbReference type="NCBI Taxonomy" id="2479048"/>
    <lineage>
        <taxon>Bacteria</taxon>
        <taxon>Pseudomonadati</taxon>
        <taxon>Acidobacteriota</taxon>
        <taxon>Terriglobia</taxon>
        <taxon>Terriglobales</taxon>
        <taxon>Acidobacteriaceae</taxon>
        <taxon>Granulicella</taxon>
    </lineage>
</organism>
<comment type="subcellular location">
    <subcellularLocation>
        <location evidence="1">Membrane</location>
        <topology evidence="1">Single-pass membrane protein</topology>
    </subcellularLocation>
</comment>
<accession>A0A4Q0T5K6</accession>
<dbReference type="PROSITE" id="PS52015">
    <property type="entry name" value="TONB_CTD"/>
    <property type="match status" value="1"/>
</dbReference>
<sequence length="66" mass="7087">MHITGSVRVAVVVQPNGLVAKAHALSGHPLLEPAAEQAVRKWKFAPGPGWSSNVVQVRFAFNQKSN</sequence>
<protein>
    <recommendedName>
        <fullName evidence="5">TonB C-terminal domain-containing protein</fullName>
    </recommendedName>
</protein>
<dbReference type="OrthoDB" id="122682at2"/>
<evidence type="ECO:0000256" key="3">
    <source>
        <dbReference type="ARBA" id="ARBA00022989"/>
    </source>
</evidence>
<dbReference type="SUPFAM" id="SSF74653">
    <property type="entry name" value="TolA/TonB C-terminal domain"/>
    <property type="match status" value="1"/>
</dbReference>